<dbReference type="SUPFAM" id="SSF47323">
    <property type="entry name" value="Anticodon-binding domain of a subclass of class I aminoacyl-tRNA synthetases"/>
    <property type="match status" value="1"/>
</dbReference>
<evidence type="ECO:0000256" key="6">
    <source>
        <dbReference type="ARBA" id="ARBA00022598"/>
    </source>
</evidence>
<gene>
    <name evidence="15" type="ORF">AB0E65_01170</name>
</gene>
<dbReference type="RefSeq" id="WP_108953673.1">
    <property type="nucleotide sequence ID" value="NZ_BEVZ01000003.1"/>
</dbReference>
<evidence type="ECO:0000256" key="9">
    <source>
        <dbReference type="ARBA" id="ARBA00022917"/>
    </source>
</evidence>
<keyword evidence="7 13" id="KW-0547">Nucleotide-binding</keyword>
<organism evidence="15 16">
    <name type="scientific">Streptomyces fragilis</name>
    <dbReference type="NCBI Taxonomy" id="67301"/>
    <lineage>
        <taxon>Bacteria</taxon>
        <taxon>Bacillati</taxon>
        <taxon>Actinomycetota</taxon>
        <taxon>Actinomycetes</taxon>
        <taxon>Kitasatosporales</taxon>
        <taxon>Streptomycetaceae</taxon>
        <taxon>Streptomyces</taxon>
    </lineage>
</organism>
<evidence type="ECO:0000259" key="14">
    <source>
        <dbReference type="PROSITE" id="PS50075"/>
    </source>
</evidence>
<evidence type="ECO:0000256" key="3">
    <source>
        <dbReference type="ARBA" id="ARBA00022450"/>
    </source>
</evidence>
<evidence type="ECO:0000256" key="11">
    <source>
        <dbReference type="ARBA" id="ARBA00030904"/>
    </source>
</evidence>
<dbReference type="InterPro" id="IPR011051">
    <property type="entry name" value="RmlC_Cupin_sf"/>
</dbReference>
<dbReference type="PANTHER" id="PTHR45765:SF1">
    <property type="entry name" value="METHIONINE--TRNA LIGASE, CYTOPLASMIC"/>
    <property type="match status" value="1"/>
</dbReference>
<keyword evidence="6 13" id="KW-0436">Ligase</keyword>
<dbReference type="Gene3D" id="1.10.730.10">
    <property type="entry name" value="Isoleucyl-tRNA Synthetase, Domain 1"/>
    <property type="match status" value="1"/>
</dbReference>
<evidence type="ECO:0000256" key="12">
    <source>
        <dbReference type="ARBA" id="ARBA00047364"/>
    </source>
</evidence>
<dbReference type="EMBL" id="JBEZUR010000001">
    <property type="protein sequence ID" value="MEU3552842.1"/>
    <property type="molecule type" value="Genomic_DNA"/>
</dbReference>
<evidence type="ECO:0000313" key="15">
    <source>
        <dbReference type="EMBL" id="MEU3552842.1"/>
    </source>
</evidence>
<dbReference type="SMART" id="SM00823">
    <property type="entry name" value="PKS_PP"/>
    <property type="match status" value="1"/>
</dbReference>
<keyword evidence="5" id="KW-0597">Phosphoprotein</keyword>
<dbReference type="Gene3D" id="2.60.120.10">
    <property type="entry name" value="Jelly Rolls"/>
    <property type="match status" value="1"/>
</dbReference>
<dbReference type="InterPro" id="IPR009081">
    <property type="entry name" value="PP-bd_ACP"/>
</dbReference>
<dbReference type="SUPFAM" id="SSF47336">
    <property type="entry name" value="ACP-like"/>
    <property type="match status" value="1"/>
</dbReference>
<keyword evidence="9 13" id="KW-0648">Protein biosynthesis</keyword>
<evidence type="ECO:0000313" key="16">
    <source>
        <dbReference type="Proteomes" id="UP001550850"/>
    </source>
</evidence>
<comment type="subcellular location">
    <subcellularLocation>
        <location evidence="1">Cytoplasm</location>
    </subcellularLocation>
</comment>
<evidence type="ECO:0000256" key="10">
    <source>
        <dbReference type="ARBA" id="ARBA00023146"/>
    </source>
</evidence>
<dbReference type="InterPro" id="IPR009080">
    <property type="entry name" value="tRNAsynth_Ia_anticodon-bd"/>
</dbReference>
<accession>A0ABV2YAT9</accession>
<comment type="similarity">
    <text evidence="2">Belongs to the class-I aminoacyl-tRNA synthetase family. MetG type 1 subfamily.</text>
</comment>
<dbReference type="Gene3D" id="2.20.28.20">
    <property type="entry name" value="Methionyl-tRNA synthetase, Zn-domain"/>
    <property type="match status" value="1"/>
</dbReference>
<proteinExistence type="inferred from homology"/>
<dbReference type="Pfam" id="PF00550">
    <property type="entry name" value="PP-binding"/>
    <property type="match status" value="1"/>
</dbReference>
<dbReference type="InterPro" id="IPR014710">
    <property type="entry name" value="RmlC-like_jellyroll"/>
</dbReference>
<dbReference type="SUPFAM" id="SSF51182">
    <property type="entry name" value="RmlC-like cupins"/>
    <property type="match status" value="1"/>
</dbReference>
<keyword evidence="3" id="KW-0596">Phosphopantetheine</keyword>
<dbReference type="InterPro" id="IPR041872">
    <property type="entry name" value="Anticodon_Met"/>
</dbReference>
<dbReference type="PANTHER" id="PTHR45765">
    <property type="entry name" value="METHIONINE--TRNA LIGASE"/>
    <property type="match status" value="1"/>
</dbReference>
<evidence type="ECO:0000256" key="4">
    <source>
        <dbReference type="ARBA" id="ARBA00022490"/>
    </source>
</evidence>
<dbReference type="Pfam" id="PF09334">
    <property type="entry name" value="tRNA-synt_1g"/>
    <property type="match status" value="1"/>
</dbReference>
<dbReference type="PROSITE" id="PS00178">
    <property type="entry name" value="AA_TRNA_LIGASE_I"/>
    <property type="match status" value="1"/>
</dbReference>
<protein>
    <recommendedName>
        <fullName evidence="11">Methionyl-tRNA synthetase</fullName>
    </recommendedName>
</protein>
<keyword evidence="8 13" id="KW-0067">ATP-binding</keyword>
<dbReference type="Pfam" id="PF19303">
    <property type="entry name" value="Anticodon_3"/>
    <property type="match status" value="1"/>
</dbReference>
<name>A0ABV2YAT9_9ACTN</name>
<dbReference type="InterPro" id="IPR023458">
    <property type="entry name" value="Met-tRNA_ligase_1"/>
</dbReference>
<evidence type="ECO:0000256" key="2">
    <source>
        <dbReference type="ARBA" id="ARBA00008258"/>
    </source>
</evidence>
<keyword evidence="16" id="KW-1185">Reference proteome</keyword>
<dbReference type="InterPro" id="IPR020806">
    <property type="entry name" value="PKS_PP-bd"/>
</dbReference>
<evidence type="ECO:0000256" key="1">
    <source>
        <dbReference type="ARBA" id="ARBA00004496"/>
    </source>
</evidence>
<dbReference type="Gene3D" id="1.10.1200.10">
    <property type="entry name" value="ACP-like"/>
    <property type="match status" value="1"/>
</dbReference>
<evidence type="ECO:0000256" key="13">
    <source>
        <dbReference type="RuleBase" id="RU363039"/>
    </source>
</evidence>
<keyword evidence="10 13" id="KW-0030">Aminoacyl-tRNA synthetase</keyword>
<dbReference type="GO" id="GO:0016874">
    <property type="term" value="F:ligase activity"/>
    <property type="evidence" value="ECO:0007669"/>
    <property type="project" value="UniProtKB-KW"/>
</dbReference>
<keyword evidence="4" id="KW-0963">Cytoplasm</keyword>
<dbReference type="InterPro" id="IPR014729">
    <property type="entry name" value="Rossmann-like_a/b/a_fold"/>
</dbReference>
<dbReference type="InterPro" id="IPR013096">
    <property type="entry name" value="Cupin_2"/>
</dbReference>
<dbReference type="Proteomes" id="UP001550850">
    <property type="component" value="Unassembled WGS sequence"/>
</dbReference>
<evidence type="ECO:0000256" key="7">
    <source>
        <dbReference type="ARBA" id="ARBA00022741"/>
    </source>
</evidence>
<evidence type="ECO:0000256" key="5">
    <source>
        <dbReference type="ARBA" id="ARBA00022553"/>
    </source>
</evidence>
<dbReference type="InterPro" id="IPR029038">
    <property type="entry name" value="MetRS_Zn"/>
</dbReference>
<comment type="caution">
    <text evidence="15">The sequence shown here is derived from an EMBL/GenBank/DDBJ whole genome shotgun (WGS) entry which is preliminary data.</text>
</comment>
<reference evidence="15 16" key="1">
    <citation type="submission" date="2024-06" db="EMBL/GenBank/DDBJ databases">
        <title>The Natural Products Discovery Center: Release of the First 8490 Sequenced Strains for Exploring Actinobacteria Biosynthetic Diversity.</title>
        <authorList>
            <person name="Kalkreuter E."/>
            <person name="Kautsar S.A."/>
            <person name="Yang D."/>
            <person name="Bader C.D."/>
            <person name="Teijaro C.N."/>
            <person name="Fluegel L."/>
            <person name="Davis C.M."/>
            <person name="Simpson J.R."/>
            <person name="Lauterbach L."/>
            <person name="Steele A.D."/>
            <person name="Gui C."/>
            <person name="Meng S."/>
            <person name="Li G."/>
            <person name="Viehrig K."/>
            <person name="Ye F."/>
            <person name="Su P."/>
            <person name="Kiefer A.F."/>
            <person name="Nichols A."/>
            <person name="Cepeda A.J."/>
            <person name="Yan W."/>
            <person name="Fan B."/>
            <person name="Jiang Y."/>
            <person name="Adhikari A."/>
            <person name="Zheng C.-J."/>
            <person name="Schuster L."/>
            <person name="Cowan T.M."/>
            <person name="Smanski M.J."/>
            <person name="Chevrette M.G."/>
            <person name="De Carvalho L.P.S."/>
            <person name="Shen B."/>
        </authorList>
    </citation>
    <scope>NUCLEOTIDE SEQUENCE [LARGE SCALE GENOMIC DNA]</scope>
    <source>
        <strain evidence="15 16">NPDC038104</strain>
    </source>
</reference>
<dbReference type="InterPro" id="IPR001412">
    <property type="entry name" value="aa-tRNA-synth_I_CS"/>
</dbReference>
<feature type="domain" description="Carrier" evidence="14">
    <location>
        <begin position="677"/>
        <end position="754"/>
    </location>
</feature>
<sequence>MIIHRYDENVLSEAFGIDMSDVEGLGTGAGWGRVVPGAASDSHQHDETEMFVIVAGHGEIVVDGRPHPVEPGTVVVFDPFESHVLRNTGDGDLVFLTQYWRDSRRALESAGNAERKNFGERPVFVFSTPPTPNGDLHLGHLSGPYLGADVFVRARRMQGTNAWHLTGSDDYQSYVVAAARADGRGPAETAAHYSAEIAATLALMDIRPDQYTVTDADPAYREGLRDFFSRVVADGTVKVTDSDALFDADSGQYLYEVDVKGRCPSCGSGTGGNICEECGEPNVVTDLVDPVSAGSTRPPRRGTAARWTLPLHEFADETAAHHRLGRVPARLRELAARLFARPSLDIPVSHPSAWGVPPAETDVDGQVIWVWPEMSYGFLHGIQELGRRLGEDWRAARPEQDWKIVHFFGYDNSFYHAVLYPALYRLAFPEWTPDIDYHVNEFYLLEGAKFSTSRRHAIWGKEILNPDTVDAVRYFLSSTRPEGSRTDFRRAAYEATLNDTLIGSWQGWLNDLGSRVGERHDGLAPDAGTWTPEQSAFLARLGTRLAAATGALAPDGFSLSQAAAELDGIVADTLRFSRQEELLARDAGWHSEARTALALELAAARLLAHAAAPVMPRFAARLADALGLPEPSAWPDTVALVTPGSKITLTDAVFFRPTDARAEAEADARAQAAEAADGSRVVRQWLAATVRDLLQLSGTELTGDADLVGVGLSSLQAVTLQYRILEEFDVDLTLDELLGSTSLDDLARTVEGRVGSPSPAGIAAEGDR</sequence>
<dbReference type="PROSITE" id="PS50075">
    <property type="entry name" value="CARRIER"/>
    <property type="match status" value="1"/>
</dbReference>
<dbReference type="Gene3D" id="3.40.50.620">
    <property type="entry name" value="HUPs"/>
    <property type="match status" value="1"/>
</dbReference>
<evidence type="ECO:0000256" key="8">
    <source>
        <dbReference type="ARBA" id="ARBA00022840"/>
    </source>
</evidence>
<dbReference type="SUPFAM" id="SSF52374">
    <property type="entry name" value="Nucleotidylyl transferase"/>
    <property type="match status" value="1"/>
</dbReference>
<dbReference type="InterPro" id="IPR015413">
    <property type="entry name" value="Methionyl/Leucyl_tRNA_Synth"/>
</dbReference>
<dbReference type="InterPro" id="IPR036736">
    <property type="entry name" value="ACP-like_sf"/>
</dbReference>
<comment type="catalytic activity">
    <reaction evidence="12">
        <text>tRNA(Met) + L-methionine + ATP = L-methionyl-tRNA(Met) + AMP + diphosphate</text>
        <dbReference type="Rhea" id="RHEA:13481"/>
        <dbReference type="Rhea" id="RHEA-COMP:9667"/>
        <dbReference type="Rhea" id="RHEA-COMP:9698"/>
        <dbReference type="ChEBI" id="CHEBI:30616"/>
        <dbReference type="ChEBI" id="CHEBI:33019"/>
        <dbReference type="ChEBI" id="CHEBI:57844"/>
        <dbReference type="ChEBI" id="CHEBI:78442"/>
        <dbReference type="ChEBI" id="CHEBI:78530"/>
        <dbReference type="ChEBI" id="CHEBI:456215"/>
        <dbReference type="EC" id="6.1.1.10"/>
    </reaction>
</comment>
<dbReference type="Pfam" id="PF07883">
    <property type="entry name" value="Cupin_2"/>
    <property type="match status" value="1"/>
</dbReference>